<feature type="compositionally biased region" description="Basic and acidic residues" evidence="1">
    <location>
        <begin position="102"/>
        <end position="115"/>
    </location>
</feature>
<feature type="compositionally biased region" description="Basic and acidic residues" evidence="1">
    <location>
        <begin position="145"/>
        <end position="157"/>
    </location>
</feature>
<feature type="region of interest" description="Disordered" evidence="1">
    <location>
        <begin position="332"/>
        <end position="352"/>
    </location>
</feature>
<dbReference type="EMBL" id="JBBPDW010000003">
    <property type="protein sequence ID" value="KAK7554692.1"/>
    <property type="molecule type" value="Genomic_DNA"/>
</dbReference>
<keyword evidence="3" id="KW-1185">Reference proteome</keyword>
<feature type="compositionally biased region" description="Polar residues" evidence="1">
    <location>
        <begin position="127"/>
        <end position="137"/>
    </location>
</feature>
<comment type="caution">
    <text evidence="2">The sequence shown here is derived from an EMBL/GenBank/DDBJ whole genome shotgun (WGS) entry which is preliminary data.</text>
</comment>
<evidence type="ECO:0000313" key="3">
    <source>
        <dbReference type="Proteomes" id="UP001365128"/>
    </source>
</evidence>
<name>A0ABR1MPT5_9PEZI</name>
<feature type="region of interest" description="Disordered" evidence="1">
    <location>
        <begin position="51"/>
        <end position="200"/>
    </location>
</feature>
<organism evidence="2 3">
    <name type="scientific">Phyllosticta citricarpa</name>
    <dbReference type="NCBI Taxonomy" id="55181"/>
    <lineage>
        <taxon>Eukaryota</taxon>
        <taxon>Fungi</taxon>
        <taxon>Dikarya</taxon>
        <taxon>Ascomycota</taxon>
        <taxon>Pezizomycotina</taxon>
        <taxon>Dothideomycetes</taxon>
        <taxon>Dothideomycetes incertae sedis</taxon>
        <taxon>Botryosphaeriales</taxon>
        <taxon>Phyllostictaceae</taxon>
        <taxon>Phyllosticta</taxon>
    </lineage>
</organism>
<evidence type="ECO:0000313" key="2">
    <source>
        <dbReference type="EMBL" id="KAK7554692.1"/>
    </source>
</evidence>
<evidence type="ECO:0000256" key="1">
    <source>
        <dbReference type="SAM" id="MobiDB-lite"/>
    </source>
</evidence>
<protein>
    <submittedName>
        <fullName evidence="2">Uncharacterized protein</fullName>
    </submittedName>
</protein>
<feature type="compositionally biased region" description="Polar residues" evidence="1">
    <location>
        <begin position="51"/>
        <end position="101"/>
    </location>
</feature>
<dbReference type="Proteomes" id="UP001365128">
    <property type="component" value="Unassembled WGS sequence"/>
</dbReference>
<feature type="region of interest" description="Disordered" evidence="1">
    <location>
        <begin position="1"/>
        <end position="32"/>
    </location>
</feature>
<feature type="region of interest" description="Disordered" evidence="1">
    <location>
        <begin position="237"/>
        <end position="277"/>
    </location>
</feature>
<sequence>MDDELSSAADLPKEESQKQSAAHRLQPQVKDSQDWLDISYFEALHSLGVEQTSATTEDQVTLGTVAKTTSLRGSTEQSLQGESTVPEHSNGQEAAQTSEVVHTQDVDVQDLKQQDKLSQPDSDNEKYTSTSNQTGSLLANLFPEMTRELDAEDRALEQQDDDPENQKGLFAAVFPELASAMKDQEKKEKKEKKKKKKEAVEEDLDGLLKRLFPDLDAAQFSTDENVHQKQLVLETNHQNVKSGGQAKSNSRTALHKSLFPEEDCEQTGQLPKAVSQREFAMTSGQKSAQEAEGRVKTEGYPGLATYKEAAQGGTGTKQENDQDLSYHDVPPENLHEELFPKPPKKQDKNQVTRREFEVPKIRLDPAAGTNITHYISSEIKESSQPEKVCILNLQAVSPRLTEEDIRCLLPRSAHIEGWSSEYMKTIPIRDPTTLARKDEYCIIFRSVRGAINFKYRLINLHDTLLKHAPTSMLSPRTVPLSLTDSKTGEDLSAALKLYTLGPPSRPGNVYATVQREPWPHDMARLVHNGGYPQVTDLAPGVAAKVLLHFEGVQPTKSEIVDAIRADGFDRGVPWDVLGGVNGGPTVVAGVVQMSTARRGDAFADQSSLMRKLPPRWLISFRSKSEAHRFVRRWHRRPFPTQPKEVADYGEDLPAAEAEVLW</sequence>
<reference evidence="2 3" key="1">
    <citation type="submission" date="2024-04" db="EMBL/GenBank/DDBJ databases">
        <title>Phyllosticta paracitricarpa is synonymous to the EU quarantine fungus P. citricarpa based on phylogenomic analyses.</title>
        <authorList>
            <consortium name="Lawrence Berkeley National Laboratory"/>
            <person name="Van Ingen-Buijs V.A."/>
            <person name="Van Westerhoven A.C."/>
            <person name="Haridas S."/>
            <person name="Skiadas P."/>
            <person name="Martin F."/>
            <person name="Groenewald J.Z."/>
            <person name="Crous P.W."/>
            <person name="Seidl M.F."/>
        </authorList>
    </citation>
    <scope>NUCLEOTIDE SEQUENCE [LARGE SCALE GENOMIC DNA]</scope>
    <source>
        <strain evidence="2 3">CBS 122670</strain>
    </source>
</reference>
<proteinExistence type="predicted"/>
<gene>
    <name evidence="2" type="ORF">IWX46DRAFT_637631</name>
</gene>
<accession>A0ABR1MPT5</accession>
<feature type="compositionally biased region" description="Polar residues" evidence="1">
    <location>
        <begin position="237"/>
        <end position="252"/>
    </location>
</feature>